<evidence type="ECO:0000256" key="8">
    <source>
        <dbReference type="ARBA" id="ARBA00022777"/>
    </source>
</evidence>
<dbReference type="Gene3D" id="3.30.565.10">
    <property type="entry name" value="Histidine kinase-like ATPase, C-terminal domain"/>
    <property type="match status" value="1"/>
</dbReference>
<feature type="transmembrane region" description="Helical" evidence="13">
    <location>
        <begin position="12"/>
        <end position="29"/>
    </location>
</feature>
<dbReference type="OrthoDB" id="9780487at2"/>
<evidence type="ECO:0000256" key="2">
    <source>
        <dbReference type="ARBA" id="ARBA00004651"/>
    </source>
</evidence>
<dbReference type="SUPFAM" id="SSF55874">
    <property type="entry name" value="ATPase domain of HSP90 chaperone/DNA topoisomerase II/histidine kinase"/>
    <property type="match status" value="1"/>
</dbReference>
<evidence type="ECO:0000313" key="15">
    <source>
        <dbReference type="EMBL" id="PYI55751.1"/>
    </source>
</evidence>
<protein>
    <recommendedName>
        <fullName evidence="3">histidine kinase</fullName>
        <ecNumber evidence="3">2.7.13.3</ecNumber>
    </recommendedName>
</protein>
<name>A0A2V5K8E8_9BACL</name>
<dbReference type="Pfam" id="PF02518">
    <property type="entry name" value="HATPase_c"/>
    <property type="match status" value="1"/>
</dbReference>
<dbReference type="PANTHER" id="PTHR45453">
    <property type="entry name" value="PHOSPHATE REGULON SENSOR PROTEIN PHOR"/>
    <property type="match status" value="1"/>
</dbReference>
<comment type="subcellular location">
    <subcellularLocation>
        <location evidence="2">Cell membrane</location>
        <topology evidence="2">Multi-pass membrane protein</topology>
    </subcellularLocation>
</comment>
<evidence type="ECO:0000259" key="14">
    <source>
        <dbReference type="PROSITE" id="PS50109"/>
    </source>
</evidence>
<evidence type="ECO:0000256" key="5">
    <source>
        <dbReference type="ARBA" id="ARBA00022679"/>
    </source>
</evidence>
<feature type="domain" description="Histidine kinase" evidence="14">
    <location>
        <begin position="123"/>
        <end position="330"/>
    </location>
</feature>
<keyword evidence="8" id="KW-0418">Kinase</keyword>
<dbReference type="SMART" id="SM00387">
    <property type="entry name" value="HATPase_c"/>
    <property type="match status" value="1"/>
</dbReference>
<comment type="catalytic activity">
    <reaction evidence="1">
        <text>ATP + protein L-histidine = ADP + protein N-phospho-L-histidine.</text>
        <dbReference type="EC" id="2.7.13.3"/>
    </reaction>
</comment>
<keyword evidence="7" id="KW-0547">Nucleotide-binding</keyword>
<dbReference type="PANTHER" id="PTHR45453:SF2">
    <property type="entry name" value="HISTIDINE KINASE"/>
    <property type="match status" value="1"/>
</dbReference>
<sequence>MKLFIRDHIPLVVVYAAQLFVVTLVYRLDGYRHTPIVWYAALLSGCMLAGYLAWRYWSCRTFYARLEKKPESIGDWASDGGDAESSPLAAGLRRLLREQYRLYRAELHQYKRKIDDHIQFINQWVHQMKIPLSVIHLIVQDEDDERFAAIGDELDRMKKGLETVLVTARLDTFERDFHAETLDLETVVRTAVSAQKRLFIRSRLFPVVRIEGRPAVVSDDKWLHFVLTQLLTNAIRYSAEPNRHIHLNAYAREDGTVLDVRDEGVGIPSSDLPRVFEPYFTGENGRTFPESTGMGLYLANQICRKLGHRLEIESEPGAGTTVRIVFQTLQSRKVM</sequence>
<accession>A0A2V5K8E8</accession>
<keyword evidence="11" id="KW-0902">Two-component regulatory system</keyword>
<evidence type="ECO:0000256" key="13">
    <source>
        <dbReference type="SAM" id="Phobius"/>
    </source>
</evidence>
<proteinExistence type="predicted"/>
<dbReference type="EC" id="2.7.13.3" evidence="3"/>
<keyword evidence="4" id="KW-1003">Cell membrane</keyword>
<reference evidence="15 16" key="1">
    <citation type="submission" date="2018-05" db="EMBL/GenBank/DDBJ databases">
        <title>Paenibacillus flagellatus sp. nov., isolated from selenium mineral soil.</title>
        <authorList>
            <person name="Dai X."/>
        </authorList>
    </citation>
    <scope>NUCLEOTIDE SEQUENCE [LARGE SCALE GENOMIC DNA]</scope>
    <source>
        <strain evidence="15 16">DXL2</strain>
    </source>
</reference>
<evidence type="ECO:0000256" key="1">
    <source>
        <dbReference type="ARBA" id="ARBA00000085"/>
    </source>
</evidence>
<dbReference type="GO" id="GO:0000155">
    <property type="term" value="F:phosphorelay sensor kinase activity"/>
    <property type="evidence" value="ECO:0007669"/>
    <property type="project" value="TreeGrafter"/>
</dbReference>
<organism evidence="15 16">
    <name type="scientific">Paenibacillus flagellatus</name>
    <dbReference type="NCBI Taxonomy" id="2211139"/>
    <lineage>
        <taxon>Bacteria</taxon>
        <taxon>Bacillati</taxon>
        <taxon>Bacillota</taxon>
        <taxon>Bacilli</taxon>
        <taxon>Bacillales</taxon>
        <taxon>Paenibacillaceae</taxon>
        <taxon>Paenibacillus</taxon>
    </lineage>
</organism>
<evidence type="ECO:0000256" key="11">
    <source>
        <dbReference type="ARBA" id="ARBA00023012"/>
    </source>
</evidence>
<keyword evidence="6 13" id="KW-0812">Transmembrane</keyword>
<dbReference type="GO" id="GO:0005524">
    <property type="term" value="F:ATP binding"/>
    <property type="evidence" value="ECO:0007669"/>
    <property type="project" value="UniProtKB-KW"/>
</dbReference>
<keyword evidence="12 13" id="KW-0472">Membrane</keyword>
<evidence type="ECO:0000256" key="3">
    <source>
        <dbReference type="ARBA" id="ARBA00012438"/>
    </source>
</evidence>
<dbReference type="GO" id="GO:0004721">
    <property type="term" value="F:phosphoprotein phosphatase activity"/>
    <property type="evidence" value="ECO:0007669"/>
    <property type="project" value="TreeGrafter"/>
</dbReference>
<dbReference type="EMBL" id="QJVJ01000003">
    <property type="protein sequence ID" value="PYI55751.1"/>
    <property type="molecule type" value="Genomic_DNA"/>
</dbReference>
<dbReference type="PRINTS" id="PR00344">
    <property type="entry name" value="BCTRLSENSOR"/>
</dbReference>
<evidence type="ECO:0000256" key="6">
    <source>
        <dbReference type="ARBA" id="ARBA00022692"/>
    </source>
</evidence>
<dbReference type="PROSITE" id="PS50109">
    <property type="entry name" value="HIS_KIN"/>
    <property type="match status" value="1"/>
</dbReference>
<dbReference type="InterPro" id="IPR005467">
    <property type="entry name" value="His_kinase_dom"/>
</dbReference>
<dbReference type="InterPro" id="IPR050351">
    <property type="entry name" value="BphY/WalK/GraS-like"/>
</dbReference>
<dbReference type="GO" id="GO:0016036">
    <property type="term" value="P:cellular response to phosphate starvation"/>
    <property type="evidence" value="ECO:0007669"/>
    <property type="project" value="TreeGrafter"/>
</dbReference>
<evidence type="ECO:0000256" key="7">
    <source>
        <dbReference type="ARBA" id="ARBA00022741"/>
    </source>
</evidence>
<evidence type="ECO:0000256" key="10">
    <source>
        <dbReference type="ARBA" id="ARBA00022989"/>
    </source>
</evidence>
<evidence type="ECO:0000256" key="4">
    <source>
        <dbReference type="ARBA" id="ARBA00022475"/>
    </source>
</evidence>
<dbReference type="Proteomes" id="UP000247476">
    <property type="component" value="Unassembled WGS sequence"/>
</dbReference>
<keyword evidence="5" id="KW-0808">Transferase</keyword>
<evidence type="ECO:0000313" key="16">
    <source>
        <dbReference type="Proteomes" id="UP000247476"/>
    </source>
</evidence>
<dbReference type="InterPro" id="IPR003594">
    <property type="entry name" value="HATPase_dom"/>
</dbReference>
<dbReference type="InterPro" id="IPR004358">
    <property type="entry name" value="Sig_transdc_His_kin-like_C"/>
</dbReference>
<keyword evidence="16" id="KW-1185">Reference proteome</keyword>
<gene>
    <name evidence="15" type="ORF">DLM86_08510</name>
</gene>
<keyword evidence="9" id="KW-0067">ATP-binding</keyword>
<dbReference type="GO" id="GO:0005886">
    <property type="term" value="C:plasma membrane"/>
    <property type="evidence" value="ECO:0007669"/>
    <property type="project" value="UniProtKB-SubCell"/>
</dbReference>
<dbReference type="InterPro" id="IPR036890">
    <property type="entry name" value="HATPase_C_sf"/>
</dbReference>
<keyword evidence="10 13" id="KW-1133">Transmembrane helix</keyword>
<comment type="caution">
    <text evidence="15">The sequence shown here is derived from an EMBL/GenBank/DDBJ whole genome shotgun (WGS) entry which is preliminary data.</text>
</comment>
<evidence type="ECO:0000256" key="9">
    <source>
        <dbReference type="ARBA" id="ARBA00022840"/>
    </source>
</evidence>
<dbReference type="AlphaFoldDB" id="A0A2V5K8E8"/>
<dbReference type="RefSeq" id="WP_110839552.1">
    <property type="nucleotide sequence ID" value="NZ_QJVJ01000003.1"/>
</dbReference>
<evidence type="ECO:0000256" key="12">
    <source>
        <dbReference type="ARBA" id="ARBA00023136"/>
    </source>
</evidence>
<feature type="transmembrane region" description="Helical" evidence="13">
    <location>
        <begin position="36"/>
        <end position="57"/>
    </location>
</feature>